<proteinExistence type="predicted"/>
<reference evidence="3 4" key="1">
    <citation type="submission" date="2016-03" db="EMBL/GenBank/DDBJ databases">
        <authorList>
            <person name="Ploux O."/>
        </authorList>
    </citation>
    <scope>NUCLEOTIDE SEQUENCE [LARGE SCALE GENOMIC DNA]</scope>
    <source>
        <strain evidence="3 4">R-45378</strain>
    </source>
</reference>
<keyword evidence="2" id="KW-0812">Transmembrane</keyword>
<comment type="caution">
    <text evidence="3">The sequence shown here is derived from an EMBL/GenBank/DDBJ whole genome shotgun (WGS) entry which is preliminary data.</text>
</comment>
<dbReference type="RefSeq" id="WP_064039862.1">
    <property type="nucleotide sequence ID" value="NZ_LUUJ01000056.1"/>
</dbReference>
<organism evidence="3 4">
    <name type="scientific">Methylomonas koyamae</name>
    <dbReference type="NCBI Taxonomy" id="702114"/>
    <lineage>
        <taxon>Bacteria</taxon>
        <taxon>Pseudomonadati</taxon>
        <taxon>Pseudomonadota</taxon>
        <taxon>Gammaproteobacteria</taxon>
        <taxon>Methylococcales</taxon>
        <taxon>Methylococcaceae</taxon>
        <taxon>Methylomonas</taxon>
    </lineage>
</organism>
<feature type="transmembrane region" description="Helical" evidence="2">
    <location>
        <begin position="20"/>
        <end position="36"/>
    </location>
</feature>
<dbReference type="AlphaFoldDB" id="A0A177NMB6"/>
<keyword evidence="2" id="KW-1133">Transmembrane helix</keyword>
<name>A0A177NMB6_9GAMM</name>
<evidence type="ECO:0000256" key="2">
    <source>
        <dbReference type="SAM" id="Phobius"/>
    </source>
</evidence>
<evidence type="ECO:0000313" key="4">
    <source>
        <dbReference type="Proteomes" id="UP000077857"/>
    </source>
</evidence>
<feature type="region of interest" description="Disordered" evidence="1">
    <location>
        <begin position="351"/>
        <end position="398"/>
    </location>
</feature>
<evidence type="ECO:0000256" key="1">
    <source>
        <dbReference type="SAM" id="MobiDB-lite"/>
    </source>
</evidence>
<feature type="transmembrane region" description="Helical" evidence="2">
    <location>
        <begin position="170"/>
        <end position="191"/>
    </location>
</feature>
<accession>A0A177NMB6</accession>
<dbReference type="EMBL" id="LUUJ01000056">
    <property type="protein sequence ID" value="OAI18704.1"/>
    <property type="molecule type" value="Genomic_DNA"/>
</dbReference>
<feature type="transmembrane region" description="Helical" evidence="2">
    <location>
        <begin position="203"/>
        <end position="223"/>
    </location>
</feature>
<dbReference type="Proteomes" id="UP000077857">
    <property type="component" value="Unassembled WGS sequence"/>
</dbReference>
<sequence>MPSPSLNKKLTVTYRFWKKLWVLCLGLPLTLLLVWVGLSSNFYLLEVTVVVFGAYIFRQVAETVGTRSVTFFPDKILKNGWFGATAIPTHALALKVNKQDGVESLQFFHGTEKNSRESISVAGWCLSEEHRLWLDSYRRKVYRIGDFMRAPSSNSAACVEFEKAVASFRFITILTILYLLIYVVCATYLSWHYPVFNGYAPTALVWPIRVLFVAAALAAYPLLRLQARLPLAERNYSQRVQRGHRQALRSALLANSVAWLGLPLCLLCGNKLDFYMMLLVGGVYHRDFYPRLSDWEQLLQVAPANPTAAPIPRRSLQVSLALLGGLSLAGYAGQPADFRIRQDCTDANANPAECDNSHSGGHGGGSGSSYRGGSDDGHSGTRRGGFGSFGGSHGFFGG</sequence>
<keyword evidence="2" id="KW-0472">Membrane</keyword>
<feature type="compositionally biased region" description="Gly residues" evidence="1">
    <location>
        <begin position="382"/>
        <end position="398"/>
    </location>
</feature>
<evidence type="ECO:0000313" key="3">
    <source>
        <dbReference type="EMBL" id="OAI18704.1"/>
    </source>
</evidence>
<feature type="transmembrane region" description="Helical" evidence="2">
    <location>
        <begin position="42"/>
        <end position="58"/>
    </location>
</feature>
<gene>
    <name evidence="3" type="ORF">A1507_08800</name>
</gene>
<protein>
    <submittedName>
        <fullName evidence="3">Uncharacterized protein</fullName>
    </submittedName>
</protein>